<organism evidence="2 3">
    <name type="scientific">Phytophthora sojae (strain P6497)</name>
    <name type="common">Soybean stem and root rot agent</name>
    <name type="synonym">Phytophthora megasperma f. sp. glycines</name>
    <dbReference type="NCBI Taxonomy" id="1094619"/>
    <lineage>
        <taxon>Eukaryota</taxon>
        <taxon>Sar</taxon>
        <taxon>Stramenopiles</taxon>
        <taxon>Oomycota</taxon>
        <taxon>Peronosporomycetes</taxon>
        <taxon>Peronosporales</taxon>
        <taxon>Peronosporaceae</taxon>
        <taxon>Phytophthora</taxon>
    </lineage>
</organism>
<dbReference type="EMBL" id="JH159164">
    <property type="protein sequence ID" value="EGZ06197.1"/>
    <property type="molecule type" value="Genomic_DNA"/>
</dbReference>
<evidence type="ECO:0000256" key="1">
    <source>
        <dbReference type="SAM" id="Coils"/>
    </source>
</evidence>
<keyword evidence="1" id="KW-0175">Coiled coil</keyword>
<name>G5ADE4_PHYSP</name>
<dbReference type="Proteomes" id="UP000002640">
    <property type="component" value="Unassembled WGS sequence"/>
</dbReference>
<gene>
    <name evidence="2" type="ORF">PHYSODRAFT_341488</name>
</gene>
<dbReference type="AlphaFoldDB" id="G5ADE4"/>
<accession>G5ADE4</accession>
<dbReference type="InterPro" id="IPR008983">
    <property type="entry name" value="Tumour_necrosis_fac-like_dom"/>
</dbReference>
<dbReference type="InParanoid" id="G5ADE4"/>
<dbReference type="SUPFAM" id="SSF49842">
    <property type="entry name" value="TNF-like"/>
    <property type="match status" value="1"/>
</dbReference>
<dbReference type="OMA" id="TACYICH"/>
<proteinExistence type="predicted"/>
<sequence length="229" mass="24847">MAKSDYISLSNAITDASPADYLQCFCDALDCELDEAKDALRKLKSVKGGALRLGLAVPIRVLRATRVATYSFDLEPVSVERIDVLESKLRDQQDELERLRGEVDGGQEVSFIELVASAKDASRSNLLWQGVGSSNFAVDENLGEVKIGHPGVYTIAVVSNAVAYSHNQLSYLMKNGDVLQTVHCRYQSNYASTSTLSVITRLDAGDVLTVKCDCDIASASYLTIARLGC</sequence>
<reference evidence="2 3" key="1">
    <citation type="journal article" date="2006" name="Science">
        <title>Phytophthora genome sequences uncover evolutionary origins and mechanisms of pathogenesis.</title>
        <authorList>
            <person name="Tyler B.M."/>
            <person name="Tripathy S."/>
            <person name="Zhang X."/>
            <person name="Dehal P."/>
            <person name="Jiang R.H."/>
            <person name="Aerts A."/>
            <person name="Arredondo F.D."/>
            <person name="Baxter L."/>
            <person name="Bensasson D."/>
            <person name="Beynon J.L."/>
            <person name="Chapman J."/>
            <person name="Damasceno C.M."/>
            <person name="Dorrance A.E."/>
            <person name="Dou D."/>
            <person name="Dickerman A.W."/>
            <person name="Dubchak I.L."/>
            <person name="Garbelotto M."/>
            <person name="Gijzen M."/>
            <person name="Gordon S.G."/>
            <person name="Govers F."/>
            <person name="Grunwald N.J."/>
            <person name="Huang W."/>
            <person name="Ivors K.L."/>
            <person name="Jones R.W."/>
            <person name="Kamoun S."/>
            <person name="Krampis K."/>
            <person name="Lamour K.H."/>
            <person name="Lee M.K."/>
            <person name="McDonald W.H."/>
            <person name="Medina M."/>
            <person name="Meijer H.J."/>
            <person name="Nordberg E.K."/>
            <person name="Maclean D.J."/>
            <person name="Ospina-Giraldo M.D."/>
            <person name="Morris P.F."/>
            <person name="Phuntumart V."/>
            <person name="Putnam N.H."/>
            <person name="Rash S."/>
            <person name="Rose J.K."/>
            <person name="Sakihama Y."/>
            <person name="Salamov A.A."/>
            <person name="Savidor A."/>
            <person name="Scheuring C.F."/>
            <person name="Smith B.M."/>
            <person name="Sobral B.W."/>
            <person name="Terry A."/>
            <person name="Torto-Alalibo T.A."/>
            <person name="Win J."/>
            <person name="Xu Z."/>
            <person name="Zhang H."/>
            <person name="Grigoriev I.V."/>
            <person name="Rokhsar D.S."/>
            <person name="Boore J.L."/>
        </authorList>
    </citation>
    <scope>NUCLEOTIDE SEQUENCE [LARGE SCALE GENOMIC DNA]</scope>
    <source>
        <strain evidence="2 3">P6497</strain>
    </source>
</reference>
<protein>
    <recommendedName>
        <fullName evidence="4">C1q domain-containing protein</fullName>
    </recommendedName>
</protein>
<dbReference type="RefSeq" id="XP_009538094.1">
    <property type="nucleotide sequence ID" value="XM_009539799.1"/>
</dbReference>
<evidence type="ECO:0000313" key="2">
    <source>
        <dbReference type="EMBL" id="EGZ06197.1"/>
    </source>
</evidence>
<evidence type="ECO:0000313" key="3">
    <source>
        <dbReference type="Proteomes" id="UP000002640"/>
    </source>
</evidence>
<dbReference type="GeneID" id="20648084"/>
<dbReference type="Gene3D" id="2.60.120.40">
    <property type="match status" value="1"/>
</dbReference>
<feature type="coiled-coil region" evidence="1">
    <location>
        <begin position="82"/>
        <end position="109"/>
    </location>
</feature>
<dbReference type="KEGG" id="psoj:PHYSODRAFT_341488"/>
<keyword evidence="3" id="KW-1185">Reference proteome</keyword>
<evidence type="ECO:0008006" key="4">
    <source>
        <dbReference type="Google" id="ProtNLM"/>
    </source>
</evidence>